<dbReference type="Pfam" id="PF25019">
    <property type="entry name" value="LRR_R13L1-DRL21"/>
    <property type="match status" value="1"/>
</dbReference>
<dbReference type="GO" id="GO:0005886">
    <property type="term" value="C:plasma membrane"/>
    <property type="evidence" value="ECO:0007669"/>
    <property type="project" value="UniProtKB-SubCell"/>
</dbReference>
<dbReference type="Gene3D" id="3.80.10.10">
    <property type="entry name" value="Ribonuclease Inhibitor"/>
    <property type="match status" value="4"/>
</dbReference>
<dbReference type="Pfam" id="PF00931">
    <property type="entry name" value="NB-ARC"/>
    <property type="match status" value="1"/>
</dbReference>
<dbReference type="InterPro" id="IPR056789">
    <property type="entry name" value="LRR_R13L1-DRL21"/>
</dbReference>
<protein>
    <recommendedName>
        <fullName evidence="13">Protein kinase domain-containing protein</fullName>
    </recommendedName>
</protein>
<dbReference type="InterPro" id="IPR003591">
    <property type="entry name" value="Leu-rich_rpt_typical-subtyp"/>
</dbReference>
<dbReference type="OrthoDB" id="5986190at2759"/>
<dbReference type="InterPro" id="IPR008271">
    <property type="entry name" value="Ser/Thr_kinase_AS"/>
</dbReference>
<accession>A0A8T0PGV8</accession>
<evidence type="ECO:0000256" key="8">
    <source>
        <dbReference type="ARBA" id="ARBA00022821"/>
    </source>
</evidence>
<keyword evidence="7" id="KW-0418">Kinase</keyword>
<keyword evidence="6 12" id="KW-0547">Nucleotide-binding</keyword>
<keyword evidence="4" id="KW-0812">Transmembrane</keyword>
<evidence type="ECO:0000256" key="10">
    <source>
        <dbReference type="ARBA" id="ARBA00022989"/>
    </source>
</evidence>
<dbReference type="Gene3D" id="1.10.10.10">
    <property type="entry name" value="Winged helix-like DNA-binding domain superfamily/Winged helix DNA-binding domain"/>
    <property type="match status" value="1"/>
</dbReference>
<dbReference type="PRINTS" id="PR00364">
    <property type="entry name" value="DISEASERSIST"/>
</dbReference>
<dbReference type="InterPro" id="IPR006553">
    <property type="entry name" value="Leu-rich_rpt_Cys-con_subtyp"/>
</dbReference>
<name>A0A8T0PGV8_PANVG</name>
<dbReference type="PROSITE" id="PS00107">
    <property type="entry name" value="PROTEIN_KINASE_ATP"/>
    <property type="match status" value="1"/>
</dbReference>
<evidence type="ECO:0000256" key="5">
    <source>
        <dbReference type="ARBA" id="ARBA00022737"/>
    </source>
</evidence>
<dbReference type="InterPro" id="IPR032675">
    <property type="entry name" value="LRR_dom_sf"/>
</dbReference>
<dbReference type="GO" id="GO:0006952">
    <property type="term" value="P:defense response"/>
    <property type="evidence" value="ECO:0007669"/>
    <property type="project" value="UniProtKB-KW"/>
</dbReference>
<evidence type="ECO:0000256" key="4">
    <source>
        <dbReference type="ARBA" id="ARBA00022692"/>
    </source>
</evidence>
<keyword evidence="11" id="KW-0472">Membrane</keyword>
<dbReference type="GO" id="GO:0005524">
    <property type="term" value="F:ATP binding"/>
    <property type="evidence" value="ECO:0007669"/>
    <property type="project" value="UniProtKB-UniRule"/>
</dbReference>
<dbReference type="SUPFAM" id="SSF52058">
    <property type="entry name" value="L domain-like"/>
    <property type="match status" value="2"/>
</dbReference>
<dbReference type="PANTHER" id="PTHR45707">
    <property type="entry name" value="C2 CALCIUM/LIPID-BINDING PLANT PHOSPHORIBOSYLTRANSFERASE FAMILY PROTEIN"/>
    <property type="match status" value="1"/>
</dbReference>
<dbReference type="PROSITE" id="PS00108">
    <property type="entry name" value="PROTEIN_KINASE_ST"/>
    <property type="match status" value="1"/>
</dbReference>
<dbReference type="InterPro" id="IPR058922">
    <property type="entry name" value="WHD_DRP"/>
</dbReference>
<evidence type="ECO:0000259" key="13">
    <source>
        <dbReference type="PROSITE" id="PS50011"/>
    </source>
</evidence>
<dbReference type="SMART" id="SM00369">
    <property type="entry name" value="LRR_TYP"/>
    <property type="match status" value="4"/>
</dbReference>
<comment type="subcellular location">
    <subcellularLocation>
        <location evidence="1">Cell membrane</location>
        <topology evidence="1">Single-pass membrane protein</topology>
    </subcellularLocation>
</comment>
<dbReference type="Proteomes" id="UP000823388">
    <property type="component" value="Chromosome 8K"/>
</dbReference>
<dbReference type="PROSITE" id="PS50011">
    <property type="entry name" value="PROTEIN_KINASE_DOM"/>
    <property type="match status" value="1"/>
</dbReference>
<dbReference type="PANTHER" id="PTHR45707:SF76">
    <property type="entry name" value="PROTEIN KINASE DOMAIN-CONTAINING PROTEIN"/>
    <property type="match status" value="1"/>
</dbReference>
<keyword evidence="3" id="KW-0808">Transferase</keyword>
<dbReference type="Gene3D" id="3.40.50.300">
    <property type="entry name" value="P-loop containing nucleotide triphosphate hydrolases"/>
    <property type="match status" value="1"/>
</dbReference>
<dbReference type="SMART" id="SM00367">
    <property type="entry name" value="LRR_CC"/>
    <property type="match status" value="5"/>
</dbReference>
<dbReference type="InterPro" id="IPR001611">
    <property type="entry name" value="Leu-rich_rpt"/>
</dbReference>
<evidence type="ECO:0000256" key="11">
    <source>
        <dbReference type="ARBA" id="ARBA00023136"/>
    </source>
</evidence>
<comment type="caution">
    <text evidence="14">The sequence shown here is derived from an EMBL/GenBank/DDBJ whole genome shotgun (WGS) entry which is preliminary data.</text>
</comment>
<dbReference type="InterPro" id="IPR055414">
    <property type="entry name" value="LRR_R13L4/SHOC2-like"/>
</dbReference>
<dbReference type="GO" id="GO:0004672">
    <property type="term" value="F:protein kinase activity"/>
    <property type="evidence" value="ECO:0007669"/>
    <property type="project" value="InterPro"/>
</dbReference>
<feature type="domain" description="Protein kinase" evidence="13">
    <location>
        <begin position="18"/>
        <end position="303"/>
    </location>
</feature>
<evidence type="ECO:0000256" key="6">
    <source>
        <dbReference type="ARBA" id="ARBA00022741"/>
    </source>
</evidence>
<evidence type="ECO:0000256" key="2">
    <source>
        <dbReference type="ARBA" id="ARBA00022614"/>
    </source>
</evidence>
<evidence type="ECO:0000256" key="3">
    <source>
        <dbReference type="ARBA" id="ARBA00022679"/>
    </source>
</evidence>
<dbReference type="InterPro" id="IPR000719">
    <property type="entry name" value="Prot_kinase_dom"/>
</dbReference>
<sequence length="1567" mass="178725">MELEDISFQFLREITDGFSEERILGEGAFGVVYKGVTKNGDDVAVKIFKLPNINVNHDLKQFQNEFYNLTKLKHENIVQILGYCYEIEKKPFIMDGSKLFVDETHIALCFEYLHNGSLQKHLSDGFYELDWHTRFKIIKGICVGLKYIHDELQEPIYHLDLKPDNILLDKEMVPKIADFGLSRIFSNELARITQNPYGTRGYQPPEYIDKGEISGKFDIFSLGVVIIKIVSGPEGYPKCLDISTDEFIDQIQRDWRSRLEATCTGDLLEAYCHQVETCTQIALKCVVTDSQKRPDIVKINEKLNELEIDIDKVHKKGCLRHVSKMTMHNSKIEMRTESKDIIDPHQNIILWSHPSCNELELHDALETPSHVIEEHIVGRTEEKEKVMASLHEVISERIVILPIHGIGGIGKTTFARLIYNEPKFRCYSQVWIDVSQEFGLTTIRESMILQLSSKESLANDRPMIHYGLTELISHKKIMIVLDDVWEDNQFQLQELKDMLYHDDSNIIVLVTTRSEVVAERICTNLQPHKILALTNDMCWDIIKQRSDFNDRNDKEQLMGIGLEIARKCSGVALAALSLGFTLRSMNFEEWMKVKDSDIWNEPVSKDFSLSNHVLASLMLSYRYMSPCLKLCFTYCATFPKDHKIVKDDLIYQWIGLDFIKPTKLLSHMQLCEKYIVQLLGLSFFQQPVSPKTSEAYYEQATFFTMHDLVHDLAISLLGNQILDQSKQSNTGGSSCQYALLRDCSRPLEYCLTSHARLVALRFLEGCRSKLSGAAFAPARSLRVLDLSECSIQRLPDSIGQLKQLRYLNAPKIQKEFVPECITELSNLIYLNLQGSRISCLPESIGELERLMHLDLSYCSNLKLPNSFRNLEKLVHLDLSYCRSISGVLESLQCLSRLEHLNLSSCRKIGDVTRVMIGLTELQYLNLSEVPCVGLQQVLVNLTKLRYLNLEGSLGDGLDEDEIGSLLECVGSLSNLEYLNLGRNDDLRTIPESIGNLRKLNTLDLLHCKKLQMLPASVSAINTLKFLHVYGCRKLDKSTLPQNKNSTTVLLPHFVVHAGDGESSSNISELEDKHPTFLEISRLENAKSAEEAKRIKLVEKQSIEKLELAWTRDAMRFADDREVLSGLVPPDTLGRLTLEGYNSISFPSWLMSIATYLPRLRNVTLRDLPSCNVLPPLGQLPILGSLSIRGMDSIRKIDGGFYGGRRAFPKLVYFSLSHMECLEEWNATYSSDVDDLNELAFPKLRLLSINRCPLLRFNACTPPGITVIIDSSDQALLSQWENRGHVSASSSAATKQLYVKCCEVPLHQWNLLRHLPCLTHVNITDCSGLTWSSTDLLQCISSLETLFVVDCKNSTVALPERLGELTSLKRLVLRDCNGITSLPESIQQLTCLHRLEINGCPGLVQWCKSEENKMKLAHIEEITTCYSRKTKSSSWRKSHSSLTRKILDGKRLRVIRRPCVTWQEPKLKNKGSPTTTMEDLENMTRDAVGIDTNHPTRLLSLEYGFSKAQEDDSNYEREASKQWRYLTNVRVNSYLMMRTCPKRLLKLHINMFMMDQLHEAVQNYSKKR</sequence>
<evidence type="ECO:0000256" key="7">
    <source>
        <dbReference type="ARBA" id="ARBA00022777"/>
    </source>
</evidence>
<dbReference type="Gene3D" id="1.10.510.10">
    <property type="entry name" value="Transferase(Phosphotransferase) domain 1"/>
    <property type="match status" value="1"/>
</dbReference>
<dbReference type="InterPro" id="IPR017441">
    <property type="entry name" value="Protein_kinase_ATP_BS"/>
</dbReference>
<evidence type="ECO:0000256" key="9">
    <source>
        <dbReference type="ARBA" id="ARBA00022840"/>
    </source>
</evidence>
<dbReference type="InterPro" id="IPR027417">
    <property type="entry name" value="P-loop_NTPase"/>
</dbReference>
<keyword evidence="15" id="KW-1185">Reference proteome</keyword>
<gene>
    <name evidence="14" type="ORF">PVAP13_8KG228400</name>
</gene>
<dbReference type="Pfam" id="PF00560">
    <property type="entry name" value="LRR_1"/>
    <property type="match status" value="1"/>
</dbReference>
<dbReference type="Pfam" id="PF23559">
    <property type="entry name" value="WHD_DRP"/>
    <property type="match status" value="1"/>
</dbReference>
<dbReference type="Pfam" id="PF00069">
    <property type="entry name" value="Pkinase"/>
    <property type="match status" value="1"/>
</dbReference>
<organism evidence="14 15">
    <name type="scientific">Panicum virgatum</name>
    <name type="common">Blackwell switchgrass</name>
    <dbReference type="NCBI Taxonomy" id="38727"/>
    <lineage>
        <taxon>Eukaryota</taxon>
        <taxon>Viridiplantae</taxon>
        <taxon>Streptophyta</taxon>
        <taxon>Embryophyta</taxon>
        <taxon>Tracheophyta</taxon>
        <taxon>Spermatophyta</taxon>
        <taxon>Magnoliopsida</taxon>
        <taxon>Liliopsida</taxon>
        <taxon>Poales</taxon>
        <taxon>Poaceae</taxon>
        <taxon>PACMAD clade</taxon>
        <taxon>Panicoideae</taxon>
        <taxon>Panicodae</taxon>
        <taxon>Paniceae</taxon>
        <taxon>Panicinae</taxon>
        <taxon>Panicum</taxon>
        <taxon>Panicum sect. Hiantes</taxon>
    </lineage>
</organism>
<evidence type="ECO:0000313" key="14">
    <source>
        <dbReference type="EMBL" id="KAG2561547.1"/>
    </source>
</evidence>
<dbReference type="InterPro" id="IPR036388">
    <property type="entry name" value="WH-like_DNA-bd_sf"/>
</dbReference>
<dbReference type="InterPro" id="IPR002182">
    <property type="entry name" value="NB-ARC"/>
</dbReference>
<evidence type="ECO:0000256" key="12">
    <source>
        <dbReference type="PROSITE-ProRule" id="PRU10141"/>
    </source>
</evidence>
<dbReference type="Gene3D" id="3.30.200.20">
    <property type="entry name" value="Phosphorylase Kinase, domain 1"/>
    <property type="match status" value="1"/>
</dbReference>
<keyword evidence="9 12" id="KW-0067">ATP-binding</keyword>
<dbReference type="Pfam" id="PF23598">
    <property type="entry name" value="LRR_14"/>
    <property type="match status" value="1"/>
</dbReference>
<proteinExistence type="predicted"/>
<feature type="binding site" evidence="12">
    <location>
        <position position="46"/>
    </location>
    <ligand>
        <name>ATP</name>
        <dbReference type="ChEBI" id="CHEBI:30616"/>
    </ligand>
</feature>
<reference evidence="14" key="1">
    <citation type="submission" date="2020-05" db="EMBL/GenBank/DDBJ databases">
        <title>WGS assembly of Panicum virgatum.</title>
        <authorList>
            <person name="Lovell J.T."/>
            <person name="Jenkins J."/>
            <person name="Shu S."/>
            <person name="Juenger T.E."/>
            <person name="Schmutz J."/>
        </authorList>
    </citation>
    <scope>NUCLEOTIDE SEQUENCE</scope>
    <source>
        <strain evidence="14">AP13</strain>
    </source>
</reference>
<dbReference type="GO" id="GO:0043531">
    <property type="term" value="F:ADP binding"/>
    <property type="evidence" value="ECO:0007669"/>
    <property type="project" value="InterPro"/>
</dbReference>
<evidence type="ECO:0000256" key="1">
    <source>
        <dbReference type="ARBA" id="ARBA00004162"/>
    </source>
</evidence>
<dbReference type="EMBL" id="CM029051">
    <property type="protein sequence ID" value="KAG2561547.1"/>
    <property type="molecule type" value="Genomic_DNA"/>
</dbReference>
<dbReference type="SUPFAM" id="SSF52540">
    <property type="entry name" value="P-loop containing nucleoside triphosphate hydrolases"/>
    <property type="match status" value="1"/>
</dbReference>
<dbReference type="FunFam" id="1.10.510.10:FF:000870">
    <property type="entry name" value="OSJNBa0016N04.16-like protein"/>
    <property type="match status" value="1"/>
</dbReference>
<dbReference type="InterPro" id="IPR011009">
    <property type="entry name" value="Kinase-like_dom_sf"/>
</dbReference>
<dbReference type="SMART" id="SM00220">
    <property type="entry name" value="S_TKc"/>
    <property type="match status" value="1"/>
</dbReference>
<keyword evidence="5" id="KW-0677">Repeat</keyword>
<keyword evidence="10" id="KW-1133">Transmembrane helix</keyword>
<evidence type="ECO:0000313" key="15">
    <source>
        <dbReference type="Proteomes" id="UP000823388"/>
    </source>
</evidence>
<keyword evidence="8" id="KW-0611">Plant defense</keyword>
<dbReference type="SUPFAM" id="SSF56112">
    <property type="entry name" value="Protein kinase-like (PK-like)"/>
    <property type="match status" value="1"/>
</dbReference>
<keyword evidence="2" id="KW-0433">Leucine-rich repeat</keyword>